<protein>
    <submittedName>
        <fullName evidence="3">CBM21 domain-containing protein</fullName>
    </submittedName>
</protein>
<feature type="compositionally biased region" description="Polar residues" evidence="1">
    <location>
        <begin position="335"/>
        <end position="349"/>
    </location>
</feature>
<feature type="compositionally biased region" description="Polar residues" evidence="1">
    <location>
        <begin position="1212"/>
        <end position="1229"/>
    </location>
</feature>
<feature type="region of interest" description="Disordered" evidence="1">
    <location>
        <begin position="1054"/>
        <end position="1112"/>
    </location>
</feature>
<feature type="region of interest" description="Disordered" evidence="1">
    <location>
        <begin position="1162"/>
        <end position="1238"/>
    </location>
</feature>
<feature type="region of interest" description="Disordered" evidence="1">
    <location>
        <begin position="1456"/>
        <end position="1506"/>
    </location>
</feature>
<feature type="region of interest" description="Disordered" evidence="1">
    <location>
        <begin position="328"/>
        <end position="350"/>
    </location>
</feature>
<feature type="compositionally biased region" description="Basic and acidic residues" evidence="1">
    <location>
        <begin position="1251"/>
        <end position="1260"/>
    </location>
</feature>
<feature type="region of interest" description="Disordered" evidence="1">
    <location>
        <begin position="1"/>
        <end position="32"/>
    </location>
</feature>
<organism evidence="2 3">
    <name type="scientific">Trichobilharzia regenti</name>
    <name type="common">Nasal bird schistosome</name>
    <dbReference type="NCBI Taxonomy" id="157069"/>
    <lineage>
        <taxon>Eukaryota</taxon>
        <taxon>Metazoa</taxon>
        <taxon>Spiralia</taxon>
        <taxon>Lophotrochozoa</taxon>
        <taxon>Platyhelminthes</taxon>
        <taxon>Trematoda</taxon>
        <taxon>Digenea</taxon>
        <taxon>Strigeidida</taxon>
        <taxon>Schistosomatoidea</taxon>
        <taxon>Schistosomatidae</taxon>
        <taxon>Trichobilharzia</taxon>
    </lineage>
</organism>
<evidence type="ECO:0000313" key="2">
    <source>
        <dbReference type="Proteomes" id="UP000050795"/>
    </source>
</evidence>
<feature type="region of interest" description="Disordered" evidence="1">
    <location>
        <begin position="1130"/>
        <end position="1150"/>
    </location>
</feature>
<proteinExistence type="predicted"/>
<dbReference type="OrthoDB" id="10343760at2759"/>
<keyword evidence="2" id="KW-1185">Reference proteome</keyword>
<feature type="compositionally biased region" description="Polar residues" evidence="1">
    <location>
        <begin position="1461"/>
        <end position="1489"/>
    </location>
</feature>
<feature type="compositionally biased region" description="Basic and acidic residues" evidence="1">
    <location>
        <begin position="651"/>
        <end position="682"/>
    </location>
</feature>
<feature type="region of interest" description="Disordered" evidence="1">
    <location>
        <begin position="1404"/>
        <end position="1433"/>
    </location>
</feature>
<feature type="region of interest" description="Disordered" evidence="1">
    <location>
        <begin position="1289"/>
        <end position="1310"/>
    </location>
</feature>
<feature type="compositionally biased region" description="Polar residues" evidence="1">
    <location>
        <begin position="1411"/>
        <end position="1423"/>
    </location>
</feature>
<sequence length="1716" mass="191876">MALKKASLNKNRSQSEPSSSNPTATSEASSTQQPFVKCISSKEIRPGKSLEVDITISFEKKCVKKANSDIHIESLVENFHEITQWSRDVDHDIGIISSKTYITISPVIHRKSLRNSDKYETQQSSVNIPSKIDLEKHHSTQEDNIKDLISKPDSKNQVGSIQNLPETVKQEQPEFEQKISISVEDEYKIMSSEVVERNDLKEDSAITSTNVVQSSGIKSSLVSGVSELTEVINVESKVDDNDFTAVGLQIDDKNEVYEDLKLNSETHEDYDDDQQQQKQSQQILSTIESAENLEHASVVNDEIQATYTPQSVSSDLKDLMNKTDDEAINDHTSSKESSQFSRQETSVSHQKLDGGNEILNDAVAPLVPNEIKDISTELISEFTSNKDIQESLPSHVLNSFEVNDSVKPIELPQQIQVSHENSEYKLKSDSDLQLPSNDTTPCVQPYFESKTEAFNQIVEAQEELVAVYSGAIVIRRTSVISLTITDQKPRDVEMKFTASNKEWTNLAVDSVQSMVLDSCQITSQTPIKPIIHRGSYREISLKLPNNQLQTMTTLEAHPPIDDVAEDNNITSSHIAQFDDTDGEYLKLKEQPSTNEDVVQQQYKDNEDDIHTKEEVFPEKLSFRESTTTPVKSVELEIEISEPHEKEVYGAGMSEKDERDRELGEETDKDNIHAEEFASKREYTTTNVDESSRHDQPHLIIEQKCPSLTSISLDLPKKAMLPTIISIDSFSVPDITQVPPTFSEQRTHQDVEIYSTHLAGSEKSSNLRQNLTTDQIPKNQEVSYLPVGSELEISKFTQLNIYGQTTEAGEPIDAEKIVSENELQPLAAQNVASSINEFNQPDTPMIAEQTDTRNQLESIESEDKAQDIEMQKVDQIVLKNEGNNVSKIPTSNRSSCNQPLALVITTTFYKEVDSTNAVSERPSKEIQLFTVQSLVKTPEGTHHFQNIPNFQYSESGQSIEMSKVEGNRNDEKCDDADEGVDVSVYEDHELPNKEVNTEPLSAQFTPVNMPIQQIEAVDPMKITDDSYETELQKSIVPSETDVLENAIQPEISVSTAQTDKTNSIDSVSSSEKTMCSEQKHILPVSMKSQEQESTCKPTSISPTETQLKPPETLSGEFQVVSVPNVDTNSLKQESKSSFASQNSQESLDKYNLSTMGTVEQVVSKEQAESLAPLKGTESPKSLEINPISTPVKENVSESGVKSHHPTPYDTASEDIQSQDSMKTTSSSLQKELNESVEQEDAVIRTSLNQTNDKSKNADWHQDSNLPIDSDHEGLLTVPAADKILEKAKTAADTSMKVDKDEEKNKPPENVSQYGTASILSAEMLKSSLMTNVSLNSVKWNATTDSQILTDNNQLIAKLSVQFSEKNKLADPVQEDESTKFEMTINPTESSLDILYDDKSEIHQNLPLGVPTKQDSQSLSRNLQYDSPEKVHMNKRDPSTFAHQKVLGNSSLVFHTDQRETKVSQLEANQVSTPTRSRNQADYSPSWLKNTPDNKKRSSSPDSQIQSTFPERCESSNLKACCYCCQPSRVHFVCHCYCSQHHICPASANYCQTNTRAKSISRSSFPHCNCQMTPCTCDRNIVNDDNQYPSTFNEPETSSLKLQFVKPNSQECQTTSYENPTDSNLKLQYLSKSNPTICRCVSQRTVYCCCSQISNSTISIYCNRNPHHRNTTPYLSASISQIIPGHHCCCNMSIPKKHECASHVHDYLQSSPNNFNWS</sequence>
<evidence type="ECO:0000256" key="1">
    <source>
        <dbReference type="SAM" id="MobiDB-lite"/>
    </source>
</evidence>
<reference evidence="2" key="1">
    <citation type="submission" date="2022-06" db="EMBL/GenBank/DDBJ databases">
        <authorList>
            <person name="Berger JAMES D."/>
            <person name="Berger JAMES D."/>
        </authorList>
    </citation>
    <scope>NUCLEOTIDE SEQUENCE [LARGE SCALE GENOMIC DNA]</scope>
</reference>
<accession>A0A183VXB3</accession>
<feature type="region of interest" description="Disordered" evidence="1">
    <location>
        <begin position="1246"/>
        <end position="1265"/>
    </location>
</feature>
<feature type="compositionally biased region" description="Basic and acidic residues" evidence="1">
    <location>
        <begin position="1289"/>
        <end position="1305"/>
    </location>
</feature>
<dbReference type="Proteomes" id="UP000050795">
    <property type="component" value="Unassembled WGS sequence"/>
</dbReference>
<dbReference type="WBParaSite" id="TREG1_38330.1">
    <property type="protein sequence ID" value="TREG1_38330.1"/>
    <property type="gene ID" value="TREG1_38330"/>
</dbReference>
<feature type="compositionally biased region" description="Polar residues" evidence="1">
    <location>
        <begin position="1054"/>
        <end position="1075"/>
    </location>
</feature>
<feature type="region of interest" description="Disordered" evidence="1">
    <location>
        <begin position="651"/>
        <end position="695"/>
    </location>
</feature>
<feature type="compositionally biased region" description="Polar residues" evidence="1">
    <location>
        <begin position="1085"/>
        <end position="1105"/>
    </location>
</feature>
<feature type="region of interest" description="Disordered" evidence="1">
    <location>
        <begin position="148"/>
        <end position="172"/>
    </location>
</feature>
<name>A0A183VXB3_TRIRE</name>
<feature type="compositionally biased region" description="Polar residues" evidence="1">
    <location>
        <begin position="8"/>
        <end position="32"/>
    </location>
</feature>
<reference evidence="3" key="2">
    <citation type="submission" date="2023-11" db="UniProtKB">
        <authorList>
            <consortium name="WormBaseParasite"/>
        </authorList>
    </citation>
    <scope>IDENTIFICATION</scope>
</reference>
<evidence type="ECO:0000313" key="3">
    <source>
        <dbReference type="WBParaSite" id="TREG1_38330.1"/>
    </source>
</evidence>
<feature type="compositionally biased region" description="Polar residues" evidence="1">
    <location>
        <begin position="155"/>
        <end position="165"/>
    </location>
</feature>